<organism evidence="2 3">
    <name type="scientific">Paraburkholderia susongensis</name>
    <dbReference type="NCBI Taxonomy" id="1515439"/>
    <lineage>
        <taxon>Bacteria</taxon>
        <taxon>Pseudomonadati</taxon>
        <taxon>Pseudomonadota</taxon>
        <taxon>Betaproteobacteria</taxon>
        <taxon>Burkholderiales</taxon>
        <taxon>Burkholderiaceae</taxon>
        <taxon>Paraburkholderia</taxon>
    </lineage>
</organism>
<gene>
    <name evidence="2" type="ORF">SAMN06265784_102513</name>
</gene>
<feature type="domain" description="CdiI immunity protein" evidence="1">
    <location>
        <begin position="5"/>
        <end position="93"/>
    </location>
</feature>
<sequence>MLSNHYPRMYELFGAYFNQDFDLWGNTIPEIVSCYKRDSPREYHHELVSEINSFMNEHPVDLDSAFAKNYDSGFYPKLWGHTTASFLDELKRLLGE</sequence>
<dbReference type="RefSeq" id="WP_085481643.1">
    <property type="nucleotide sequence ID" value="NZ_FXAT01000002.1"/>
</dbReference>
<keyword evidence="3" id="KW-1185">Reference proteome</keyword>
<dbReference type="OrthoDB" id="8852337at2"/>
<dbReference type="Proteomes" id="UP000193228">
    <property type="component" value="Unassembled WGS sequence"/>
</dbReference>
<dbReference type="InterPro" id="IPR041129">
    <property type="entry name" value="CdiI_2"/>
</dbReference>
<protein>
    <recommendedName>
        <fullName evidence="1">CdiI immunity protein domain-containing protein</fullName>
    </recommendedName>
</protein>
<evidence type="ECO:0000259" key="1">
    <source>
        <dbReference type="Pfam" id="PF18593"/>
    </source>
</evidence>
<reference evidence="3" key="1">
    <citation type="submission" date="2017-04" db="EMBL/GenBank/DDBJ databases">
        <authorList>
            <person name="Varghese N."/>
            <person name="Submissions S."/>
        </authorList>
    </citation>
    <scope>NUCLEOTIDE SEQUENCE [LARGE SCALE GENOMIC DNA]</scope>
    <source>
        <strain evidence="3">LMG 29540</strain>
    </source>
</reference>
<name>A0A1X7JGD2_9BURK</name>
<proteinExistence type="predicted"/>
<dbReference type="AlphaFoldDB" id="A0A1X7JGD2"/>
<dbReference type="EMBL" id="FXAT01000002">
    <property type="protein sequence ID" value="SMG26317.1"/>
    <property type="molecule type" value="Genomic_DNA"/>
</dbReference>
<evidence type="ECO:0000313" key="3">
    <source>
        <dbReference type="Proteomes" id="UP000193228"/>
    </source>
</evidence>
<accession>A0A1X7JGD2</accession>
<dbReference type="Pfam" id="PF18593">
    <property type="entry name" value="CdiI_2"/>
    <property type="match status" value="1"/>
</dbReference>
<evidence type="ECO:0000313" key="2">
    <source>
        <dbReference type="EMBL" id="SMG26317.1"/>
    </source>
</evidence>